<dbReference type="InterPro" id="IPR000832">
    <property type="entry name" value="GPCR_2_secretin-like"/>
</dbReference>
<evidence type="ECO:0000256" key="4">
    <source>
        <dbReference type="ARBA" id="ARBA00023136"/>
    </source>
</evidence>
<sequence>MPTSFASSTSTATTTVNKCKPGTFYSSGYVCIPCTAGTYQPSYGQTTCKPCPIGTYQPNTTSTECSQCKPGSYQNEIGSYSCLLCEAGTYQPDAGKSECIVCPGGTYQWQNGSQSCLKCYPGSYQNRTGGSACIPCIEGYYNSVTGSEACRRCEIGTFQNSSGQTFCFQCPKHYTTDQEGERSQRACFQAYCPEYTYALNISMFTISVTIPPTRIGQTGYSWNRCKNDSRKALVSAFCQNISRSEVKWTEVTVLEDCLLGQLGPTSPISAQLLNISKMDLNDNNLLNVLQETNKLIQLQENLTYVDFGYIADILGKVNTEDISKEVLNATLDTVDILIASNSSSTNIAQESPGDGNRILNIMEDITTKIEVSISERPLRLIKPNIATSVWEQVGNKIVGIQVLHSNVNFIRNDSIAHLQQEPADNELLDAAIFFQSDVLNATKNKLGMTVILNDVLFKAGSERYKVVSKIMAAKLFQNGVSITHLGKHYVRAVFISSEEDSRVVCGYWDYTLNQNGGGWISDGCNHTIDKKRHICTCNHLTNFAILVDLEAKSIPPEHEQALEFITYVGLILSIIGICLTILTFLCFRHLRRGRGQQTLFCLCIPMLCYSIIFLVGIKRTEYYVPCIAVSALIHYFILAAFMWMLMEGVLQYLRFVKVLGTYIPNFFIKTSIPAWGVPLVPVIALLAYDYNLYYGGLGFCWMKLEALYYTFVIPICLIILVNAIIFIMVTWKIFRRPKGMTINQSEWKMTLLSFKAALSIFVILGLTWIFGVVALGGAKVVFQYIFVILNAFQGFFIFLLFTAREKQVRDQWARFCCRKPTGHFTSLEQNSSSQDTFSTAVSGSNSSRRTTDNSQRQHSTSSQKSTRQSSL</sequence>
<dbReference type="InterPro" id="IPR057244">
    <property type="entry name" value="GAIN_B"/>
</dbReference>
<dbReference type="PANTHER" id="PTHR47767">
    <property type="entry name" value="ADHESION G PROTEIN-COUPLED RECEPTOR G7"/>
    <property type="match status" value="1"/>
</dbReference>
<keyword evidence="5" id="KW-1015">Disulfide bond</keyword>
<dbReference type="PROSITE" id="PS50221">
    <property type="entry name" value="GAIN_B"/>
    <property type="match status" value="1"/>
</dbReference>
<organism evidence="10 11">
    <name type="scientific">Potamilus streckersoni</name>
    <dbReference type="NCBI Taxonomy" id="2493646"/>
    <lineage>
        <taxon>Eukaryota</taxon>
        <taxon>Metazoa</taxon>
        <taxon>Spiralia</taxon>
        <taxon>Lophotrochozoa</taxon>
        <taxon>Mollusca</taxon>
        <taxon>Bivalvia</taxon>
        <taxon>Autobranchia</taxon>
        <taxon>Heteroconchia</taxon>
        <taxon>Palaeoheterodonta</taxon>
        <taxon>Unionida</taxon>
        <taxon>Unionoidea</taxon>
        <taxon>Unionidae</taxon>
        <taxon>Ambleminae</taxon>
        <taxon>Lampsilini</taxon>
        <taxon>Potamilus</taxon>
    </lineage>
</organism>
<reference evidence="10" key="2">
    <citation type="journal article" date="2021" name="Genome Biol. Evol.">
        <title>Developing a high-quality reference genome for a parasitic bivalve with doubly uniparental inheritance (Bivalvia: Unionida).</title>
        <authorList>
            <person name="Smith C.H."/>
        </authorList>
    </citation>
    <scope>NUCLEOTIDE SEQUENCE</scope>
    <source>
        <strain evidence="10">CHS0354</strain>
        <tissue evidence="10">Mantle</tissue>
    </source>
</reference>
<keyword evidence="11" id="KW-1185">Reference proteome</keyword>
<evidence type="ECO:0000256" key="3">
    <source>
        <dbReference type="ARBA" id="ARBA00022989"/>
    </source>
</evidence>
<protein>
    <submittedName>
        <fullName evidence="10">Uncharacterized protein</fullName>
    </submittedName>
</protein>
<dbReference type="CDD" id="cd00185">
    <property type="entry name" value="TNFRSF"/>
    <property type="match status" value="1"/>
</dbReference>
<feature type="domain" description="G-protein coupled receptors family 2 profile 2" evidence="9">
    <location>
        <begin position="562"/>
        <end position="805"/>
    </location>
</feature>
<keyword evidence="3 7" id="KW-1133">Transmembrane helix</keyword>
<evidence type="ECO:0000259" key="9">
    <source>
        <dbReference type="PROSITE" id="PS50261"/>
    </source>
</evidence>
<keyword evidence="4 7" id="KW-0472">Membrane</keyword>
<evidence type="ECO:0000313" key="10">
    <source>
        <dbReference type="EMBL" id="KAK3595406.1"/>
    </source>
</evidence>
<dbReference type="PANTHER" id="PTHR47767:SF1">
    <property type="entry name" value="ADHESION G PROTEIN-COUPLED RECEPTOR G7"/>
    <property type="match status" value="1"/>
</dbReference>
<dbReference type="InterPro" id="IPR017981">
    <property type="entry name" value="GPCR_2-like_7TM"/>
</dbReference>
<dbReference type="InterPro" id="IPR011641">
    <property type="entry name" value="Tyr-kin_ephrin_A/B_rcpt-like"/>
</dbReference>
<accession>A0AAE0SPE8</accession>
<feature type="domain" description="GAIN-B" evidence="8">
    <location>
        <begin position="376"/>
        <end position="553"/>
    </location>
</feature>
<dbReference type="AlphaFoldDB" id="A0AAE0SPE8"/>
<dbReference type="InterPro" id="IPR046338">
    <property type="entry name" value="GAIN_dom_sf"/>
</dbReference>
<feature type="transmembrane region" description="Helical" evidence="7">
    <location>
        <begin position="708"/>
        <end position="731"/>
    </location>
</feature>
<dbReference type="InterPro" id="IPR009030">
    <property type="entry name" value="Growth_fac_rcpt_cys_sf"/>
</dbReference>
<feature type="transmembrane region" description="Helical" evidence="7">
    <location>
        <begin position="666"/>
        <end position="688"/>
    </location>
</feature>
<feature type="transmembrane region" description="Helical" evidence="7">
    <location>
        <begin position="781"/>
        <end position="801"/>
    </location>
</feature>
<dbReference type="Pfam" id="PF01825">
    <property type="entry name" value="GPS"/>
    <property type="match status" value="1"/>
</dbReference>
<comment type="caution">
    <text evidence="10">The sequence shown here is derived from an EMBL/GenBank/DDBJ whole genome shotgun (WGS) entry which is preliminary data.</text>
</comment>
<dbReference type="SUPFAM" id="SSF57184">
    <property type="entry name" value="Growth factor receptor domain"/>
    <property type="match status" value="1"/>
</dbReference>
<dbReference type="Pfam" id="PF00002">
    <property type="entry name" value="7tm_2"/>
    <property type="match status" value="1"/>
</dbReference>
<evidence type="ECO:0000313" key="11">
    <source>
        <dbReference type="Proteomes" id="UP001195483"/>
    </source>
</evidence>
<reference evidence="10" key="1">
    <citation type="journal article" date="2021" name="Genome Biol. Evol.">
        <title>A High-Quality Reference Genome for a Parasitic Bivalve with Doubly Uniparental Inheritance (Bivalvia: Unionida).</title>
        <authorList>
            <person name="Smith C.H."/>
        </authorList>
    </citation>
    <scope>NUCLEOTIDE SEQUENCE</scope>
    <source>
        <strain evidence="10">CHS0354</strain>
    </source>
</reference>
<dbReference type="GO" id="GO:0007166">
    <property type="term" value="P:cell surface receptor signaling pathway"/>
    <property type="evidence" value="ECO:0007669"/>
    <property type="project" value="InterPro"/>
</dbReference>
<dbReference type="SMART" id="SM00303">
    <property type="entry name" value="GPS"/>
    <property type="match status" value="1"/>
</dbReference>
<feature type="transmembrane region" description="Helical" evidence="7">
    <location>
        <begin position="622"/>
        <end position="645"/>
    </location>
</feature>
<proteinExistence type="predicted"/>
<evidence type="ECO:0000256" key="2">
    <source>
        <dbReference type="ARBA" id="ARBA00022692"/>
    </source>
</evidence>
<comment type="subcellular location">
    <subcellularLocation>
        <location evidence="1">Membrane</location>
        <topology evidence="1">Multi-pass membrane protein</topology>
    </subcellularLocation>
</comment>
<evidence type="ECO:0000259" key="8">
    <source>
        <dbReference type="PROSITE" id="PS50221"/>
    </source>
</evidence>
<dbReference type="PROSITE" id="PS50261">
    <property type="entry name" value="G_PROTEIN_RECEP_F2_4"/>
    <property type="match status" value="1"/>
</dbReference>
<feature type="compositionally biased region" description="Polar residues" evidence="6">
    <location>
        <begin position="827"/>
        <end position="848"/>
    </location>
</feature>
<feature type="transmembrane region" description="Helical" evidence="7">
    <location>
        <begin position="599"/>
        <end position="616"/>
    </location>
</feature>
<name>A0AAE0SPE8_9BIVA</name>
<dbReference type="InterPro" id="IPR000203">
    <property type="entry name" value="GPS"/>
</dbReference>
<feature type="transmembrane region" description="Helical" evidence="7">
    <location>
        <begin position="564"/>
        <end position="587"/>
    </location>
</feature>
<feature type="transmembrane region" description="Helical" evidence="7">
    <location>
        <begin position="752"/>
        <end position="775"/>
    </location>
</feature>
<dbReference type="Gene3D" id="1.20.1070.10">
    <property type="entry name" value="Rhodopsin 7-helix transmembrane proteins"/>
    <property type="match status" value="1"/>
</dbReference>
<keyword evidence="2 7" id="KW-0812">Transmembrane</keyword>
<evidence type="ECO:0000256" key="5">
    <source>
        <dbReference type="ARBA" id="ARBA00023157"/>
    </source>
</evidence>
<feature type="compositionally biased region" description="Low complexity" evidence="6">
    <location>
        <begin position="854"/>
        <end position="871"/>
    </location>
</feature>
<reference evidence="10" key="3">
    <citation type="submission" date="2023-05" db="EMBL/GenBank/DDBJ databases">
        <authorList>
            <person name="Smith C.H."/>
        </authorList>
    </citation>
    <scope>NUCLEOTIDE SEQUENCE</scope>
    <source>
        <strain evidence="10">CHS0354</strain>
        <tissue evidence="10">Mantle</tissue>
    </source>
</reference>
<dbReference type="InterPro" id="IPR053066">
    <property type="entry name" value="ADGR_G7"/>
</dbReference>
<evidence type="ECO:0000256" key="6">
    <source>
        <dbReference type="SAM" id="MobiDB-lite"/>
    </source>
</evidence>
<dbReference type="SMART" id="SM01411">
    <property type="entry name" value="Ephrin_rec_like"/>
    <property type="match status" value="3"/>
</dbReference>
<dbReference type="Proteomes" id="UP001195483">
    <property type="component" value="Unassembled WGS sequence"/>
</dbReference>
<dbReference type="GO" id="GO:0016020">
    <property type="term" value="C:membrane"/>
    <property type="evidence" value="ECO:0007669"/>
    <property type="project" value="UniProtKB-SubCell"/>
</dbReference>
<gene>
    <name evidence="10" type="ORF">CHS0354_008838</name>
</gene>
<evidence type="ECO:0000256" key="7">
    <source>
        <dbReference type="SAM" id="Phobius"/>
    </source>
</evidence>
<dbReference type="Gene3D" id="2.60.220.50">
    <property type="match status" value="1"/>
</dbReference>
<dbReference type="Pfam" id="PF07699">
    <property type="entry name" value="Ephrin_rec_like"/>
    <property type="match status" value="3"/>
</dbReference>
<evidence type="ECO:0000256" key="1">
    <source>
        <dbReference type="ARBA" id="ARBA00004141"/>
    </source>
</evidence>
<dbReference type="GO" id="GO:0004930">
    <property type="term" value="F:G protein-coupled receptor activity"/>
    <property type="evidence" value="ECO:0007669"/>
    <property type="project" value="InterPro"/>
</dbReference>
<dbReference type="SUPFAM" id="SSF81321">
    <property type="entry name" value="Family A G protein-coupled receptor-like"/>
    <property type="match status" value="1"/>
</dbReference>
<dbReference type="EMBL" id="JAEAOA010000576">
    <property type="protein sequence ID" value="KAK3595406.1"/>
    <property type="molecule type" value="Genomic_DNA"/>
</dbReference>
<dbReference type="PRINTS" id="PR00249">
    <property type="entry name" value="GPCRSECRETIN"/>
</dbReference>
<dbReference type="CDD" id="cd15040">
    <property type="entry name" value="7tmB2_Adhesion"/>
    <property type="match status" value="1"/>
</dbReference>
<feature type="region of interest" description="Disordered" evidence="6">
    <location>
        <begin position="827"/>
        <end position="871"/>
    </location>
</feature>
<dbReference type="Gene3D" id="2.10.50.10">
    <property type="entry name" value="Tumor Necrosis Factor Receptor, subunit A, domain 2"/>
    <property type="match status" value="3"/>
</dbReference>